<dbReference type="GO" id="GO:0008270">
    <property type="term" value="F:zinc ion binding"/>
    <property type="evidence" value="ECO:0007669"/>
    <property type="project" value="UniProtKB-UniRule"/>
</dbReference>
<feature type="binding site" evidence="9">
    <location>
        <position position="144"/>
    </location>
    <ligand>
        <name>Zn(2+)</name>
        <dbReference type="ChEBI" id="CHEBI:29105"/>
        <label>2</label>
    </ligand>
</feature>
<feature type="binding site" evidence="9">
    <location>
        <position position="260"/>
    </location>
    <ligand>
        <name>Zn(2+)</name>
        <dbReference type="ChEBI" id="CHEBI:29105"/>
        <label>2</label>
    </ligand>
</feature>
<dbReference type="STRING" id="1408281.Epro_0234"/>
<dbReference type="PROSITE" id="PS00731">
    <property type="entry name" value="AP_NUCLEASE_F2_3"/>
    <property type="match status" value="1"/>
</dbReference>
<dbReference type="Proteomes" id="UP000035337">
    <property type="component" value="Chromosome"/>
</dbReference>
<evidence type="ECO:0000256" key="2">
    <source>
        <dbReference type="ARBA" id="ARBA00022722"/>
    </source>
</evidence>
<dbReference type="InterPro" id="IPR001719">
    <property type="entry name" value="AP_endonuc_2"/>
</dbReference>
<dbReference type="PROSITE" id="PS51432">
    <property type="entry name" value="AP_NUCLEASE_F2_4"/>
    <property type="match status" value="1"/>
</dbReference>
<dbReference type="InterPro" id="IPR036237">
    <property type="entry name" value="Xyl_isomerase-like_sf"/>
</dbReference>
<evidence type="ECO:0000256" key="6">
    <source>
        <dbReference type="ARBA" id="ARBA00022801"/>
    </source>
</evidence>
<dbReference type="AlphaFoldDB" id="A0A0G3WH12"/>
<keyword evidence="3 9" id="KW-0479">Metal-binding</keyword>
<dbReference type="GO" id="GO:0003677">
    <property type="term" value="F:DNA binding"/>
    <property type="evidence" value="ECO:0007669"/>
    <property type="project" value="InterPro"/>
</dbReference>
<keyword evidence="12" id="KW-1185">Reference proteome</keyword>
<evidence type="ECO:0000256" key="5">
    <source>
        <dbReference type="ARBA" id="ARBA00022763"/>
    </source>
</evidence>
<dbReference type="SUPFAM" id="SSF51658">
    <property type="entry name" value="Xylose isomerase-like"/>
    <property type="match status" value="1"/>
</dbReference>
<evidence type="ECO:0000256" key="3">
    <source>
        <dbReference type="ARBA" id="ARBA00022723"/>
    </source>
</evidence>
<dbReference type="GO" id="GO:0003906">
    <property type="term" value="F:DNA-(apurinic or apyrimidinic site) endonuclease activity"/>
    <property type="evidence" value="ECO:0007669"/>
    <property type="project" value="TreeGrafter"/>
</dbReference>
<dbReference type="EC" id="3.1.21.2" evidence="9"/>
<keyword evidence="7 9" id="KW-0862">Zinc</keyword>
<evidence type="ECO:0000256" key="4">
    <source>
        <dbReference type="ARBA" id="ARBA00022759"/>
    </source>
</evidence>
<proteinExistence type="inferred from homology"/>
<evidence type="ECO:0000256" key="8">
    <source>
        <dbReference type="ARBA" id="ARBA00023204"/>
    </source>
</evidence>
<comment type="function">
    <text evidence="9">Endonuclease IV plays a role in DNA repair. It cleaves phosphodiester bonds at apurinic or apyrimidinic (AP) sites, generating a 3'-hydroxyl group and a 5'-terminal sugar phosphate.</text>
</comment>
<evidence type="ECO:0000313" key="11">
    <source>
        <dbReference type="EMBL" id="AKL97613.1"/>
    </source>
</evidence>
<dbReference type="KEGG" id="epo:Epro_0234"/>
<evidence type="ECO:0000256" key="1">
    <source>
        <dbReference type="ARBA" id="ARBA00005340"/>
    </source>
</evidence>
<keyword evidence="6 9" id="KW-0378">Hydrolase</keyword>
<keyword evidence="5 9" id="KW-0227">DNA damage</keyword>
<dbReference type="InterPro" id="IPR018246">
    <property type="entry name" value="AP_endonuc_F2_Zn_BS"/>
</dbReference>
<organism evidence="11 12">
    <name type="scientific">Endomicrobium proavitum</name>
    <dbReference type="NCBI Taxonomy" id="1408281"/>
    <lineage>
        <taxon>Bacteria</taxon>
        <taxon>Pseudomonadati</taxon>
        <taxon>Elusimicrobiota</taxon>
        <taxon>Endomicrobiia</taxon>
        <taxon>Endomicrobiales</taxon>
        <taxon>Endomicrobiaceae</taxon>
        <taxon>Endomicrobium</taxon>
    </lineage>
</organism>
<comment type="similarity">
    <text evidence="1 9">Belongs to the AP endonuclease 2 family.</text>
</comment>
<feature type="binding site" evidence="9">
    <location>
        <position position="230"/>
    </location>
    <ligand>
        <name>Zn(2+)</name>
        <dbReference type="ChEBI" id="CHEBI:29105"/>
        <label>3</label>
    </ligand>
</feature>
<feature type="binding site" evidence="9">
    <location>
        <position position="67"/>
    </location>
    <ligand>
        <name>Zn(2+)</name>
        <dbReference type="ChEBI" id="CHEBI:29105"/>
        <label>1</label>
    </ligand>
</feature>
<sequence length="282" mass="31733">MIRFGIHASLRNGFQNAIDQASSLGCESMQIFTKSPRVWNSKKYSENEISDFKRSLKKANLFPLIVHTFYLQNLATSNEILYKKSFDAFQKDLLLANEIGAKYYVVHPGSYSEFSNIADGIKKITNSINKIYSQNKIDTILLLENLAGEGRKIGSNFTELAAIIDDVKDKLKIAICFDTAHAFGAGYDLSDPKKIDLMLKDFDAKIGLNKLKVIHFNDSKMACGSKKDRHEHLGKGLIGAKGLKHFVQAVKNTAEAAIIETPKEPENADRLNLEQLFKWRKQ</sequence>
<protein>
    <recommendedName>
        <fullName evidence="9">Probable endonuclease 4</fullName>
        <ecNumber evidence="9">3.1.21.2</ecNumber>
    </recommendedName>
    <alternativeName>
        <fullName evidence="9">Endodeoxyribonuclease IV</fullName>
    </alternativeName>
    <alternativeName>
        <fullName evidence="9">Endonuclease IV</fullName>
    </alternativeName>
</protein>
<dbReference type="PANTHER" id="PTHR21445">
    <property type="entry name" value="ENDONUCLEASE IV ENDODEOXYRIBONUCLEASE IV"/>
    <property type="match status" value="1"/>
</dbReference>
<evidence type="ECO:0000259" key="10">
    <source>
        <dbReference type="Pfam" id="PF01261"/>
    </source>
</evidence>
<feature type="binding site" evidence="9">
    <location>
        <position position="228"/>
    </location>
    <ligand>
        <name>Zn(2+)</name>
        <dbReference type="ChEBI" id="CHEBI:29105"/>
        <label>3</label>
    </ligand>
</feature>
<evidence type="ECO:0000256" key="9">
    <source>
        <dbReference type="HAMAP-Rule" id="MF_00152"/>
    </source>
</evidence>
<dbReference type="GO" id="GO:0008081">
    <property type="term" value="F:phosphoric diester hydrolase activity"/>
    <property type="evidence" value="ECO:0007669"/>
    <property type="project" value="TreeGrafter"/>
</dbReference>
<dbReference type="PANTHER" id="PTHR21445:SF0">
    <property type="entry name" value="APURINIC-APYRIMIDINIC ENDONUCLEASE"/>
    <property type="match status" value="1"/>
</dbReference>
<accession>A0A0G3WH12</accession>
<evidence type="ECO:0000256" key="7">
    <source>
        <dbReference type="ARBA" id="ARBA00022833"/>
    </source>
</evidence>
<dbReference type="Gene3D" id="3.20.20.150">
    <property type="entry name" value="Divalent-metal-dependent TIM barrel enzymes"/>
    <property type="match status" value="1"/>
</dbReference>
<evidence type="ECO:0000313" key="12">
    <source>
        <dbReference type="Proteomes" id="UP000035337"/>
    </source>
</evidence>
<comment type="cofactor">
    <cofactor evidence="9">
        <name>Zn(2+)</name>
        <dbReference type="ChEBI" id="CHEBI:29105"/>
    </cofactor>
    <text evidence="9">Binds 3 Zn(2+) ions.</text>
</comment>
<dbReference type="InterPro" id="IPR013022">
    <property type="entry name" value="Xyl_isomerase-like_TIM-brl"/>
</dbReference>
<dbReference type="RefSeq" id="WP_052569824.1">
    <property type="nucleotide sequence ID" value="NZ_CP009498.1"/>
</dbReference>
<dbReference type="FunFam" id="3.20.20.150:FF:000001">
    <property type="entry name" value="Probable endonuclease 4"/>
    <property type="match status" value="1"/>
</dbReference>
<dbReference type="OrthoDB" id="9805666at2"/>
<dbReference type="GO" id="GO:0006284">
    <property type="term" value="P:base-excision repair"/>
    <property type="evidence" value="ECO:0007669"/>
    <property type="project" value="TreeGrafter"/>
</dbReference>
<feature type="binding site" evidence="9">
    <location>
        <position position="144"/>
    </location>
    <ligand>
        <name>Zn(2+)</name>
        <dbReference type="ChEBI" id="CHEBI:29105"/>
        <label>1</label>
    </ligand>
</feature>
<dbReference type="EMBL" id="CP009498">
    <property type="protein sequence ID" value="AKL97613.1"/>
    <property type="molecule type" value="Genomic_DNA"/>
</dbReference>
<keyword evidence="2 9" id="KW-0540">Nuclease</keyword>
<keyword evidence="8 9" id="KW-0234">DNA repair</keyword>
<feature type="domain" description="Xylose isomerase-like TIM barrel" evidence="10">
    <location>
        <begin position="18"/>
        <end position="268"/>
    </location>
</feature>
<dbReference type="SMART" id="SM00518">
    <property type="entry name" value="AP2Ec"/>
    <property type="match status" value="1"/>
</dbReference>
<dbReference type="Pfam" id="PF01261">
    <property type="entry name" value="AP_endonuc_2"/>
    <property type="match status" value="1"/>
</dbReference>
<gene>
    <name evidence="9 11" type="primary">nfo</name>
    <name evidence="11" type="ORF">Epro_0234</name>
</gene>
<dbReference type="PATRIC" id="fig|1408281.3.peg.241"/>
<dbReference type="GO" id="GO:0008833">
    <property type="term" value="F:deoxyribonuclease IV (phage-T4-induced) activity"/>
    <property type="evidence" value="ECO:0007669"/>
    <property type="project" value="UniProtKB-UniRule"/>
</dbReference>
<dbReference type="HAMAP" id="MF_00152">
    <property type="entry name" value="Nfo"/>
    <property type="match status" value="1"/>
</dbReference>
<keyword evidence="4 9" id="KW-0255">Endonuclease</keyword>
<name>A0A0G3WH12_9BACT</name>
<reference evidence="11 12" key="1">
    <citation type="submission" date="2014-09" db="EMBL/GenBank/DDBJ databases">
        <title>Complete genome sequence of Endomicrobium proavitum.</title>
        <authorList>
            <person name="Zheng H."/>
        </authorList>
    </citation>
    <scope>NUCLEOTIDE SEQUENCE [LARGE SCALE GENOMIC DNA]</scope>
    <source>
        <strain evidence="11 12">Rsa215</strain>
    </source>
</reference>
<comment type="catalytic activity">
    <reaction evidence="9">
        <text>Endonucleolytic cleavage to 5'-phosphooligonucleotide end-products.</text>
        <dbReference type="EC" id="3.1.21.2"/>
    </reaction>
</comment>
<feature type="binding site" evidence="9">
    <location>
        <position position="178"/>
    </location>
    <ligand>
        <name>Zn(2+)</name>
        <dbReference type="ChEBI" id="CHEBI:29105"/>
        <label>2</label>
    </ligand>
</feature>
<feature type="binding site" evidence="9">
    <location>
        <position position="215"/>
    </location>
    <ligand>
        <name>Zn(2+)</name>
        <dbReference type="ChEBI" id="CHEBI:29105"/>
        <label>2</label>
    </ligand>
</feature>
<dbReference type="CDD" id="cd00019">
    <property type="entry name" value="AP2Ec"/>
    <property type="match status" value="1"/>
</dbReference>
<feature type="binding site" evidence="9">
    <location>
        <position position="107"/>
    </location>
    <ligand>
        <name>Zn(2+)</name>
        <dbReference type="ChEBI" id="CHEBI:29105"/>
        <label>1</label>
    </ligand>
</feature>
<feature type="binding site" evidence="9">
    <location>
        <position position="181"/>
    </location>
    <ligand>
        <name>Zn(2+)</name>
        <dbReference type="ChEBI" id="CHEBI:29105"/>
        <label>3</label>
    </ligand>
</feature>
<dbReference type="NCBIfam" id="TIGR00587">
    <property type="entry name" value="nfo"/>
    <property type="match status" value="1"/>
</dbReference>